<dbReference type="AlphaFoldDB" id="A0A7W9CHU7"/>
<accession>A0A7W9CHU7</accession>
<evidence type="ECO:0000313" key="2">
    <source>
        <dbReference type="EMBL" id="MBB5745864.1"/>
    </source>
</evidence>
<reference evidence="2 3" key="1">
    <citation type="submission" date="2020-08" db="EMBL/GenBank/DDBJ databases">
        <title>Genomic Encyclopedia of Type Strains, Phase IV (KMG-IV): sequencing the most valuable type-strain genomes for metagenomic binning, comparative biology and taxonomic classification.</title>
        <authorList>
            <person name="Goeker M."/>
        </authorList>
    </citation>
    <scope>NUCLEOTIDE SEQUENCE [LARGE SCALE GENOMIC DNA]</scope>
    <source>
        <strain evidence="2 3">DSM 4737</strain>
    </source>
</reference>
<dbReference type="InterPro" id="IPR036761">
    <property type="entry name" value="TTHA0802/YceI-like_sf"/>
</dbReference>
<dbReference type="PANTHER" id="PTHR34406:SF1">
    <property type="entry name" value="PROTEIN YCEI"/>
    <property type="match status" value="1"/>
</dbReference>
<comment type="caution">
    <text evidence="2">The sequence shown here is derived from an EMBL/GenBank/DDBJ whole genome shotgun (WGS) entry which is preliminary data.</text>
</comment>
<feature type="domain" description="Lipid/polyisoprenoid-binding YceI-like" evidence="1">
    <location>
        <begin position="28"/>
        <end position="187"/>
    </location>
</feature>
<evidence type="ECO:0000313" key="3">
    <source>
        <dbReference type="Proteomes" id="UP000545037"/>
    </source>
</evidence>
<dbReference type="Proteomes" id="UP000545037">
    <property type="component" value="Unassembled WGS sequence"/>
</dbReference>
<keyword evidence="3" id="KW-1185">Reference proteome</keyword>
<dbReference type="EMBL" id="JACHOR010000002">
    <property type="protein sequence ID" value="MBB5745864.1"/>
    <property type="molecule type" value="Genomic_DNA"/>
</dbReference>
<name>A0A7W9CHU7_9CAUL</name>
<sequence length="190" mass="20663">MIRAAVTGVLAVLIGLWVHGVALAEAVRWNVDLARSAIRLEVDALGMTQTGRFEDWSGNIVFDPARPEAARVNLAIQAASLQMGDSLVTAQARSEGFLHVSDFPRIDVALIGLERVAQDRYQARADVTCKGRTERVTFPVVVRVSGNEVRIEGTANLDREAFGIGTESLRGLIIARVIKVDVDITARTRT</sequence>
<gene>
    <name evidence="2" type="ORF">GGR13_001448</name>
</gene>
<dbReference type="Pfam" id="PF04264">
    <property type="entry name" value="YceI"/>
    <property type="match status" value="1"/>
</dbReference>
<organism evidence="2 3">
    <name type="scientific">Brevundimonas variabilis</name>
    <dbReference type="NCBI Taxonomy" id="74312"/>
    <lineage>
        <taxon>Bacteria</taxon>
        <taxon>Pseudomonadati</taxon>
        <taxon>Pseudomonadota</taxon>
        <taxon>Alphaproteobacteria</taxon>
        <taxon>Caulobacterales</taxon>
        <taxon>Caulobacteraceae</taxon>
        <taxon>Brevundimonas</taxon>
    </lineage>
</organism>
<dbReference type="SMART" id="SM00867">
    <property type="entry name" value="YceI"/>
    <property type="match status" value="1"/>
</dbReference>
<proteinExistence type="predicted"/>
<dbReference type="Gene3D" id="2.40.128.110">
    <property type="entry name" value="Lipid/polyisoprenoid-binding, YceI-like"/>
    <property type="match status" value="1"/>
</dbReference>
<evidence type="ECO:0000259" key="1">
    <source>
        <dbReference type="SMART" id="SM00867"/>
    </source>
</evidence>
<dbReference type="PANTHER" id="PTHR34406">
    <property type="entry name" value="PROTEIN YCEI"/>
    <property type="match status" value="1"/>
</dbReference>
<dbReference type="RefSeq" id="WP_183212812.1">
    <property type="nucleotide sequence ID" value="NZ_JACHOR010000002.1"/>
</dbReference>
<dbReference type="SUPFAM" id="SSF101874">
    <property type="entry name" value="YceI-like"/>
    <property type="match status" value="1"/>
</dbReference>
<protein>
    <submittedName>
        <fullName evidence="2">Polyisoprenoid-binding protein YceI</fullName>
    </submittedName>
</protein>
<dbReference type="InterPro" id="IPR007372">
    <property type="entry name" value="Lipid/polyisoprenoid-bd_YceI"/>
</dbReference>